<evidence type="ECO:0000256" key="12">
    <source>
        <dbReference type="SAM" id="MobiDB-lite"/>
    </source>
</evidence>
<feature type="compositionally biased region" description="Low complexity" evidence="12">
    <location>
        <begin position="1331"/>
        <end position="1342"/>
    </location>
</feature>
<feature type="region of interest" description="Disordered" evidence="12">
    <location>
        <begin position="2215"/>
        <end position="2237"/>
    </location>
</feature>
<evidence type="ECO:0000256" key="5">
    <source>
        <dbReference type="ARBA" id="ARBA00022695"/>
    </source>
</evidence>
<dbReference type="CDD" id="cd04860">
    <property type="entry name" value="AE_Prim_S"/>
    <property type="match status" value="1"/>
</dbReference>
<dbReference type="InterPro" id="IPR002755">
    <property type="entry name" value="DNA_primase_S"/>
</dbReference>
<gene>
    <name evidence="14" type="ORF">J0S82_003574</name>
</gene>
<keyword evidence="3 10" id="KW-0639">Primosome</keyword>
<feature type="compositionally biased region" description="Polar residues" evidence="12">
    <location>
        <begin position="1290"/>
        <end position="1300"/>
    </location>
</feature>
<dbReference type="InterPro" id="IPR038187">
    <property type="entry name" value="NAC_A/B_dom_sf"/>
</dbReference>
<dbReference type="GO" id="GO:0003899">
    <property type="term" value="F:DNA-directed RNA polymerase activity"/>
    <property type="evidence" value="ECO:0007669"/>
    <property type="project" value="InterPro"/>
</dbReference>
<evidence type="ECO:0000256" key="3">
    <source>
        <dbReference type="ARBA" id="ARBA00022515"/>
    </source>
</evidence>
<feature type="region of interest" description="Disordered" evidence="12">
    <location>
        <begin position="643"/>
        <end position="671"/>
    </location>
</feature>
<protein>
    <recommendedName>
        <fullName evidence="10 11">Multifunctional fusion protein</fullName>
    </recommendedName>
    <domain>
        <recommendedName>
            <fullName evidence="10">DNA primase</fullName>
            <ecNumber evidence="10">2.7.7.-</ecNumber>
        </recommendedName>
    </domain>
    <domain>
        <recommendedName>
            <fullName evidence="11">Transcription factor BTF3</fullName>
        </recommendedName>
    </domain>
</protein>
<feature type="non-terminal residue" evidence="14">
    <location>
        <position position="1"/>
    </location>
</feature>
<feature type="domain" description="NAC-A/B" evidence="13">
    <location>
        <begin position="2133"/>
        <end position="2198"/>
    </location>
</feature>
<dbReference type="PANTHER" id="PTHR10536">
    <property type="entry name" value="DNA PRIMASE SMALL SUBUNIT"/>
    <property type="match status" value="1"/>
</dbReference>
<feature type="compositionally biased region" description="Low complexity" evidence="12">
    <location>
        <begin position="2020"/>
        <end position="2037"/>
    </location>
</feature>
<dbReference type="GO" id="GO:0046872">
    <property type="term" value="F:metal ion binding"/>
    <property type="evidence" value="ECO:0007669"/>
    <property type="project" value="UniProtKB-KW"/>
</dbReference>
<feature type="compositionally biased region" description="Polar residues" evidence="12">
    <location>
        <begin position="1869"/>
        <end position="1879"/>
    </location>
</feature>
<feature type="compositionally biased region" description="Acidic residues" evidence="12">
    <location>
        <begin position="2227"/>
        <end position="2237"/>
    </location>
</feature>
<evidence type="ECO:0000313" key="15">
    <source>
        <dbReference type="Proteomes" id="UP000700334"/>
    </source>
</evidence>
<feature type="compositionally biased region" description="Pro residues" evidence="12">
    <location>
        <begin position="1605"/>
        <end position="1616"/>
    </location>
</feature>
<keyword evidence="7" id="KW-0479">Metal-binding</keyword>
<feature type="compositionally biased region" description="Polar residues" evidence="12">
    <location>
        <begin position="1941"/>
        <end position="1950"/>
    </location>
</feature>
<evidence type="ECO:0000256" key="2">
    <source>
        <dbReference type="ARBA" id="ARBA00022478"/>
    </source>
</evidence>
<keyword evidence="15" id="KW-1185">Reference proteome</keyword>
<evidence type="ECO:0000256" key="7">
    <source>
        <dbReference type="ARBA" id="ARBA00022723"/>
    </source>
</evidence>
<accession>A0A8J6A1V9</accession>
<dbReference type="InterPro" id="IPR002715">
    <property type="entry name" value="Nas_poly-pep-assoc_cplx_dom"/>
</dbReference>
<feature type="compositionally biased region" description="Polar residues" evidence="12">
    <location>
        <begin position="2004"/>
        <end position="2013"/>
    </location>
</feature>
<keyword evidence="6 10" id="KW-0235">DNA replication</keyword>
<dbReference type="SMART" id="SM01407">
    <property type="entry name" value="NAC"/>
    <property type="match status" value="1"/>
</dbReference>
<dbReference type="Pfam" id="PF01849">
    <property type="entry name" value="NAC"/>
    <property type="match status" value="1"/>
</dbReference>
<feature type="compositionally biased region" description="Polar residues" evidence="12">
    <location>
        <begin position="1250"/>
        <end position="1259"/>
    </location>
</feature>
<dbReference type="PROSITE" id="PS51151">
    <property type="entry name" value="NAC_AB"/>
    <property type="match status" value="1"/>
</dbReference>
<organism evidence="14 15">
    <name type="scientific">Galemys pyrenaicus</name>
    <name type="common">Iberian desman</name>
    <name type="synonym">Pyrenean desman</name>
    <dbReference type="NCBI Taxonomy" id="202257"/>
    <lineage>
        <taxon>Eukaryota</taxon>
        <taxon>Metazoa</taxon>
        <taxon>Chordata</taxon>
        <taxon>Craniata</taxon>
        <taxon>Vertebrata</taxon>
        <taxon>Euteleostomi</taxon>
        <taxon>Mammalia</taxon>
        <taxon>Eutheria</taxon>
        <taxon>Laurasiatheria</taxon>
        <taxon>Eulipotyphla</taxon>
        <taxon>Talpidae</taxon>
        <taxon>Galemys</taxon>
    </lineage>
</organism>
<dbReference type="SUPFAM" id="SSF56747">
    <property type="entry name" value="Prim-pol domain"/>
    <property type="match status" value="1"/>
</dbReference>
<evidence type="ECO:0000256" key="6">
    <source>
        <dbReference type="ARBA" id="ARBA00022705"/>
    </source>
</evidence>
<dbReference type="EMBL" id="JAGFMF010011752">
    <property type="protein sequence ID" value="KAG8513974.1"/>
    <property type="molecule type" value="Genomic_DNA"/>
</dbReference>
<evidence type="ECO:0000256" key="9">
    <source>
        <dbReference type="ARBA" id="ARBA00044677"/>
    </source>
</evidence>
<keyword evidence="8" id="KW-0804">Transcription</keyword>
<name>A0A8J6A1V9_GALPY</name>
<feature type="region of interest" description="Disordered" evidence="12">
    <location>
        <begin position="1158"/>
        <end position="1892"/>
    </location>
</feature>
<feature type="compositionally biased region" description="Polar residues" evidence="12">
    <location>
        <begin position="1922"/>
        <end position="1931"/>
    </location>
</feature>
<evidence type="ECO:0000256" key="1">
    <source>
        <dbReference type="ARBA" id="ARBA00009762"/>
    </source>
</evidence>
<feature type="compositionally biased region" description="Pro residues" evidence="12">
    <location>
        <begin position="1373"/>
        <end position="1417"/>
    </location>
</feature>
<feature type="compositionally biased region" description="Pro residues" evidence="12">
    <location>
        <begin position="1731"/>
        <end position="1743"/>
    </location>
</feature>
<dbReference type="FunFam" id="2.20.70.30:FF:000002">
    <property type="entry name" value="Nascent polypeptide-associated complex (NAC), alpha subunit"/>
    <property type="match status" value="1"/>
</dbReference>
<keyword evidence="2 10" id="KW-0240">DNA-directed RNA polymerase</keyword>
<evidence type="ECO:0000313" key="14">
    <source>
        <dbReference type="EMBL" id="KAG8513974.1"/>
    </source>
</evidence>
<comment type="similarity">
    <text evidence="1 10">Belongs to the eukaryotic-type primase small subunit family.</text>
</comment>
<dbReference type="Gene3D" id="3.90.920.10">
    <property type="entry name" value="DNA primase, PRIM domain"/>
    <property type="match status" value="1"/>
</dbReference>
<sequence length="2257" mass="231951">YPPPAPPTWELQFPAASAGHSHYAPARRRGLRCAAVPANFLLLSGPACVPRSMAMFDPAELPELLKLYYRRLFPYAQYYRWLNYGGVVKNYFQHREFSFTLKDDIYIRYQSFNNQSDLEKEMQKMNPYKIDIGAVYSHRPNQHNTVKLGAFQAQEKELVFDIDMTDYDDVRRCCNSADICSKCWTLMTMAMRIIDRALKGKYQHSLNGDFGFKHCLWVYSGRRGVHCWVCDESVRKLSSAVRSGIVEYLSLVKGGQDVKKKVHLSEKIHPFVSVFLNDLLPIHEDLQHGFQKHQSSLQRWEFLKKAVGKYQNNIKNDKCGPWLEWEIMLQYCFPRLDVNVSKGINHLLKSPFSVHPKTGRISVPIDLQKVDQFDPFTVPTISSICHELDVISVNEEEKEDKAESDVKHRTRDYKKTSLAPYVKVFEQFLENLDKSRKGELLKKSGVGHAVVRSLSAAILVPRSPHKMPGEATETVPATEQELPQPQAETAMLPVSSALSVTAALGQPEPTLPPTPYSLVPPHQCPLATPNQPSPFLSPSPIASTTTFERPFPQSSSETTMPLGAAPDTPVFLPNLIGPPISPAALALASPMITPTKKGVHSASAPLALMALAPHSAQKSSAFPPHPLSSPSVAVANPGSVKPLSAPIASSEPKPSPIEVSSQVDPNPKGTPIPPGVVNTVPSHFVTPVASVQSGISSCFHTQPTTPLAITSPQVKGIPTSLGLTSPQNLVSLNLQEPFSPPAVLSLSTQSNPVSPRIPPAFLTSPDSHSASLHQSSLGSFVQSCQTGPSALSNPIVNTVSVDNSSMGASGASYPSQRSVIPPFSSRSAPTAVATLATGTPTSPLVQSVDKGTSTVTSIATYSPSDSLDVANSSSLSPAASVIKGSPNATHKSLVAQIPASSGSSGLMEIPVSSIGTTPLVMTNPSTVATCVSPPISSGLINSTDSASHAALLVAPVTAKELPTPQITTTLGLSVSPLPSPEDSKSLPASVLVKFPTQKDVQALPASPVRAPISPTQAGIPTKKESTLLPLALATPKNPPIPINTSSSLEISPPEAILAKKGLVDTLPIIKPARAAPCLEDVNSPTSVIRTDPYASPDPTGVLKSSVSTPAIAPFPFESAATTGLASIAAKHASTSTTAASPFLEGAVALAPKSHLDRECTSTGTTLPLIPPTSESSLITLSPQNVSTSSGTVVKLEPPPPPAGPPQRAKKSDGISHTSGLAPMAPSPEGHAVEYSGASSKGTYLADSPSPLGNSVSPQTKRPPAKKGSSTITLAPSVSKTIPAVPDSLAGTLSSPASPVETSDLPETDLSFQVSKGSSAKKQSPTPSPKGASSTSAAVPPSAKGTLQPSPVGVLSPPVATPLPLKGGPVPQTIAPPSPKGTPATPFPKGDPAPQTAVPPSPKDTPAAPSPKGVPTPPTAASLSSKGTLATPSPKCAPILQATAPPSPKRTLDASSPKGAPATPSPKGTPATPSPKGASDPSAATPSSRKGTPGTPSLKGASDPSATTPPSPKGTPAAPSLKGASDPSATTPPSPKGTPAAPSPKGAFDPSAATPPSPKGTPATPSSKGTHTPPASPSPKGTSDPSAAAAPSPKQTLTTPSSKSAPTPPAVTPPSPKGIPATPSPKGASGSSAASPPSPKGTAAAQTPKGTPAAQTPKGTPAAQNPKGTPAAQTPKGTSDPSASAPPSPKQTPTAPSPKGAPTAPDAAPSSPKGTPTSSAVTMTSSKGTPITPSPKGGPTPPAVTPSSPKGTSATPSSKGAHTLSAAATLSPKGIPATPSPKRSPATSSPKEAPTPSVMTTPCLKESPVAPTPSATAPPSPKRTPATPSPKEVSTPSALSPSSKGGLTTPSPTKASATPSSKGAPAALSTIENPTVASLQNPPPSPVSVTCPLGSAIPQVAKGLPVKKDPVALKTALAAPSPESASVITEATQKGPLAKKSLGTSAPSTKSGAPLSPVTPAPLLTVSPPKGSSKATKTLPVSPLKGKDSFHSLKSHPLAPHPESETSTPLSTAASEVLPKASSTSVSPAPTPSVSLPLAPSPVPLLPPKQQYLPSSTGLVLESHCKPLAPADEDELPPLIPPEPISGGVPFQSVLVNMPTPKPAGIPVPTPSAKQPLAAAAEIDEEPVSKAKQSRSEKKARKAMSKLGLRQVTGVTRVTIRKSKNILFVITKPDVYKSPASDTYIVFGEAKIEDLSQQAQLAAAEKFKVQGEAVSNIQENTQTPTVQEESEEEEVDETGVEVKDIELVMSQANVSRAK</sequence>
<dbReference type="FunFam" id="3.90.920.10:FF:000021">
    <property type="entry name" value="DNA primase small subunit PriS"/>
    <property type="match status" value="1"/>
</dbReference>
<feature type="compositionally biased region" description="Low complexity" evidence="12">
    <location>
        <begin position="1690"/>
        <end position="1711"/>
    </location>
</feature>
<dbReference type="CDD" id="cd22054">
    <property type="entry name" value="NAC_NACA"/>
    <property type="match status" value="1"/>
</dbReference>
<comment type="similarity">
    <text evidence="11">Belongs to the NAC-beta family.</text>
</comment>
<comment type="caution">
    <text evidence="14">The sequence shown here is derived from an EMBL/GenBank/DDBJ whole genome shotgun (WGS) entry which is preliminary data.</text>
</comment>
<evidence type="ECO:0000259" key="13">
    <source>
        <dbReference type="PROSITE" id="PS51151"/>
    </source>
</evidence>
<proteinExistence type="inferred from homology"/>
<keyword evidence="5" id="KW-0548">Nucleotidyltransferase</keyword>
<feature type="compositionally biased region" description="Low complexity" evidence="12">
    <location>
        <begin position="1582"/>
        <end position="1604"/>
    </location>
</feature>
<dbReference type="GO" id="GO:0005658">
    <property type="term" value="C:alpha DNA polymerase:primase complex"/>
    <property type="evidence" value="ECO:0007669"/>
    <property type="project" value="UniProtKB-ARBA"/>
</dbReference>
<dbReference type="GO" id="GO:0006269">
    <property type="term" value="P:DNA replication, synthesis of primer"/>
    <property type="evidence" value="ECO:0007669"/>
    <property type="project" value="UniProtKB-KW"/>
</dbReference>
<keyword evidence="4 10" id="KW-0808">Transferase</keyword>
<dbReference type="OrthoDB" id="19606at2759"/>
<dbReference type="EC" id="2.7.7.-" evidence="10"/>
<feature type="region of interest" description="Disordered" evidence="12">
    <location>
        <begin position="1916"/>
        <end position="2049"/>
    </location>
</feature>
<comment type="catalytic activity">
    <reaction evidence="9">
        <text>ssDNA + n NTP = ssDNA/pppN(pN)n-1 hybrid + (n-1) diphosphate.</text>
        <dbReference type="EC" id="2.7.7.102"/>
    </reaction>
</comment>
<dbReference type="InterPro" id="IPR014052">
    <property type="entry name" value="DNA_primase_ssu_euk/arc"/>
</dbReference>
<dbReference type="Gene3D" id="2.20.70.30">
    <property type="entry name" value="Nascent polypeptide-associated complex domain"/>
    <property type="match status" value="1"/>
</dbReference>
<evidence type="ECO:0000256" key="4">
    <source>
        <dbReference type="ARBA" id="ARBA00022679"/>
    </source>
</evidence>
<feature type="compositionally biased region" description="Polar residues" evidence="12">
    <location>
        <begin position="1744"/>
        <end position="1759"/>
    </location>
</feature>
<dbReference type="NCBIfam" id="TIGR00335">
    <property type="entry name" value="primase_sml"/>
    <property type="match status" value="1"/>
</dbReference>
<evidence type="ECO:0000256" key="8">
    <source>
        <dbReference type="ARBA" id="ARBA00023163"/>
    </source>
</evidence>
<feature type="region of interest" description="Disordered" evidence="12">
    <location>
        <begin position="2119"/>
        <end position="2140"/>
    </location>
</feature>
<evidence type="ECO:0000256" key="11">
    <source>
        <dbReference type="RuleBase" id="RU361272"/>
    </source>
</evidence>
<feature type="compositionally biased region" description="Polar residues" evidence="12">
    <location>
        <begin position="1652"/>
        <end position="1676"/>
    </location>
</feature>
<dbReference type="Proteomes" id="UP000700334">
    <property type="component" value="Unassembled WGS sequence"/>
</dbReference>
<feature type="compositionally biased region" description="Polar residues" evidence="12">
    <location>
        <begin position="1172"/>
        <end position="1191"/>
    </location>
</feature>
<reference evidence="14" key="1">
    <citation type="journal article" date="2021" name="Evol. Appl.">
        <title>The genome of the Pyrenean desman and the effects of bottlenecks and inbreeding on the genomic landscape of an endangered species.</title>
        <authorList>
            <person name="Escoda L."/>
            <person name="Castresana J."/>
        </authorList>
    </citation>
    <scope>NUCLEOTIDE SEQUENCE</scope>
    <source>
        <strain evidence="14">IBE-C5619</strain>
    </source>
</reference>
<dbReference type="Pfam" id="PF01896">
    <property type="entry name" value="DNA_primase_S"/>
    <property type="match status" value="1"/>
</dbReference>
<feature type="compositionally biased region" description="Polar residues" evidence="12">
    <location>
        <begin position="1712"/>
        <end position="1730"/>
    </location>
</feature>
<feature type="compositionally biased region" description="Polar residues" evidence="12">
    <location>
        <begin position="1309"/>
        <end position="1324"/>
    </location>
</feature>
<feature type="compositionally biased region" description="Low complexity" evidence="12">
    <location>
        <begin position="1619"/>
        <end position="1644"/>
    </location>
</feature>
<feature type="compositionally biased region" description="Polar residues" evidence="12">
    <location>
        <begin position="1267"/>
        <end position="1279"/>
    </location>
</feature>
<evidence type="ECO:0000256" key="10">
    <source>
        <dbReference type="RuleBase" id="RU003514"/>
    </source>
</evidence>
<feature type="compositionally biased region" description="Polar residues" evidence="12">
    <location>
        <begin position="1831"/>
        <end position="1845"/>
    </location>
</feature>
<feature type="compositionally biased region" description="Low complexity" evidence="12">
    <location>
        <begin position="1847"/>
        <end position="1861"/>
    </location>
</feature>
<feature type="compositionally biased region" description="Polar residues" evidence="12">
    <location>
        <begin position="1418"/>
        <end position="1430"/>
    </location>
</feature>
<feature type="non-terminal residue" evidence="14">
    <location>
        <position position="2257"/>
    </location>
</feature>